<feature type="domain" description="C2H2-type" evidence="11">
    <location>
        <begin position="425"/>
        <end position="453"/>
    </location>
</feature>
<keyword evidence="5" id="KW-0862">Zinc</keyword>
<dbReference type="PROSITE" id="PS50157">
    <property type="entry name" value="ZINC_FINGER_C2H2_2"/>
    <property type="match status" value="14"/>
</dbReference>
<feature type="domain" description="C2H2-type" evidence="11">
    <location>
        <begin position="1129"/>
        <end position="1157"/>
    </location>
</feature>
<feature type="region of interest" description="Disordered" evidence="10">
    <location>
        <begin position="170"/>
        <end position="199"/>
    </location>
</feature>
<feature type="domain" description="C2H2-type" evidence="11">
    <location>
        <begin position="1011"/>
        <end position="1038"/>
    </location>
</feature>
<feature type="domain" description="C2H2-type" evidence="11">
    <location>
        <begin position="1101"/>
        <end position="1128"/>
    </location>
</feature>
<dbReference type="PANTHER" id="PTHR24388">
    <property type="entry name" value="ZINC FINGER PROTEIN"/>
    <property type="match status" value="1"/>
</dbReference>
<dbReference type="SUPFAM" id="SSF57716">
    <property type="entry name" value="Glucocorticoid receptor-like (DNA-binding domain)"/>
    <property type="match status" value="2"/>
</dbReference>
<comment type="similarity">
    <text evidence="8">Belongs to the snail C2H2-type zinc-finger protein family.</text>
</comment>
<dbReference type="InterPro" id="IPR050527">
    <property type="entry name" value="Snail/Krueppel_Znf"/>
</dbReference>
<dbReference type="Pfam" id="PF07776">
    <property type="entry name" value="zf-AD"/>
    <property type="match status" value="2"/>
</dbReference>
<dbReference type="Pfam" id="PF00096">
    <property type="entry name" value="zf-C2H2"/>
    <property type="match status" value="6"/>
</dbReference>
<name>A0A0L0CKL5_LUCCU</name>
<dbReference type="GO" id="GO:0008270">
    <property type="term" value="F:zinc ion binding"/>
    <property type="evidence" value="ECO:0007669"/>
    <property type="project" value="UniProtKB-KW"/>
</dbReference>
<dbReference type="AlphaFoldDB" id="A0A0L0CKL5"/>
<dbReference type="OrthoDB" id="3565419at2759"/>
<gene>
    <name evidence="12" type="ORF">FF38_10686</name>
</gene>
<comment type="caution">
    <text evidence="12">The sequence shown here is derived from an EMBL/GenBank/DDBJ whole genome shotgun (WGS) entry which is preliminary data.</text>
</comment>
<reference evidence="12 13" key="1">
    <citation type="journal article" date="2015" name="Nat. Commun.">
        <title>Lucilia cuprina genome unlocks parasitic fly biology to underpin future interventions.</title>
        <authorList>
            <person name="Anstead C.A."/>
            <person name="Korhonen P.K."/>
            <person name="Young N.D."/>
            <person name="Hall R.S."/>
            <person name="Jex A.R."/>
            <person name="Murali S.C."/>
            <person name="Hughes D.S."/>
            <person name="Lee S.F."/>
            <person name="Perry T."/>
            <person name="Stroehlein A.J."/>
            <person name="Ansell B.R."/>
            <person name="Breugelmans B."/>
            <person name="Hofmann A."/>
            <person name="Qu J."/>
            <person name="Dugan S."/>
            <person name="Lee S.L."/>
            <person name="Chao H."/>
            <person name="Dinh H."/>
            <person name="Han Y."/>
            <person name="Doddapaneni H.V."/>
            <person name="Worley K.C."/>
            <person name="Muzny D.M."/>
            <person name="Ioannidis P."/>
            <person name="Waterhouse R.M."/>
            <person name="Zdobnov E.M."/>
            <person name="James P.J."/>
            <person name="Bagnall N.H."/>
            <person name="Kotze A.C."/>
            <person name="Gibbs R.A."/>
            <person name="Richards S."/>
            <person name="Batterham P."/>
            <person name="Gasser R.B."/>
        </authorList>
    </citation>
    <scope>NUCLEOTIDE SEQUENCE [LARGE SCALE GENOMIC DNA]</scope>
    <source>
        <strain evidence="12 13">LS</strain>
        <tissue evidence="12">Full body</tissue>
    </source>
</reference>
<feature type="domain" description="C2H2-type" evidence="11">
    <location>
        <begin position="982"/>
        <end position="1010"/>
    </location>
</feature>
<evidence type="ECO:0000256" key="3">
    <source>
        <dbReference type="ARBA" id="ARBA00022737"/>
    </source>
</evidence>
<feature type="compositionally biased region" description="Basic and acidic residues" evidence="10">
    <location>
        <begin position="183"/>
        <end position="196"/>
    </location>
</feature>
<feature type="domain" description="C2H2-type" evidence="11">
    <location>
        <begin position="366"/>
        <end position="394"/>
    </location>
</feature>
<evidence type="ECO:0000259" key="11">
    <source>
        <dbReference type="PROSITE" id="PS50157"/>
    </source>
</evidence>
<feature type="domain" description="C2H2-type" evidence="11">
    <location>
        <begin position="483"/>
        <end position="510"/>
    </location>
</feature>
<dbReference type="GO" id="GO:0005634">
    <property type="term" value="C:nucleus"/>
    <property type="evidence" value="ECO:0007669"/>
    <property type="project" value="UniProtKB-SubCell"/>
</dbReference>
<dbReference type="Gene3D" id="3.40.1800.20">
    <property type="match status" value="2"/>
</dbReference>
<evidence type="ECO:0000256" key="4">
    <source>
        <dbReference type="ARBA" id="ARBA00022771"/>
    </source>
</evidence>
<evidence type="ECO:0000313" key="13">
    <source>
        <dbReference type="Proteomes" id="UP000037069"/>
    </source>
</evidence>
<sequence length="1208" mass="142436">MDKCIVCCKSNENLSSRITMQSTEWKEWNIQRIIEKHLWWWYLRPASSNEAEQWICLQCWQNLSTFHNFYKKVEKEHKLYYTLLLHIKSDTDQEVIQDIKVEDQHFENGSSTLEENPVHIVKPKRGRKKKTVYVTESIQLEELNIVEVKSENIIHDTAEELASEEICFSNHSADNTPEEDDLKDFKGDDKHVPSEKLKRKSQTKSKIINKCRKEKIKAIKKEKKEKVVKNENNSRNKNDEFLANSDFVLSCSICNDILDSFYNLKIHFRDKHNTVAYAMCCNKKFYRRDVLVDHLNVHKDPNYFKCPKCGKTVTTRYSLTKHMENHQLHETQQNLFNCDKCDKSFLKKIVFERHVLLHIPEEERKFQCSMCVKKFATEYLRKQHINHTHSKKYTKICDVCGVTVWDKYSFNRHMAQHNGVKPVKFKCDICAAELTNIYFLNRHKKLMHTVQQEQICPHCSKISPNYVAHKTHIKYAHTLERKHACHMCDKKFRRPKELKEHLSTHTGEPLYTCPYCPRTFISNANMYKHLRLKHEKEWEKRRIKRDAKSLACKEFLKTVVSQQSESCGYEEIVQLESSDVVKNLTELNMEFESICCKSNEDIFSRITTVSSEWKEWNIQRIIEKHLWWWYLRPATSNGVEQWICRQCWQELSTFHNFYNKVEKEQRLYDRFLISNIKTDNENISSSVDIKVEEQNFENEASILTENLMHLEKPKRGRKKKSVDKTESLNIEELAVVKVKSENDLNDNTVDEVPAVAEVNVNALVADEVTSIDWEHCFINDSAADDTDEEDYELKESEDDDKLNILLKTRASRKGPTKTKTVTKFRKKYTKSKKEKKVKVVKITNSNVSEAMKKNDEFLADNNFVLSCSICSATLGTFYKLKNHFRKEHDILGYAMCCNKKFYKRGVLVDHINVHKDPNYFKCLQCDKALSTRRSYEKHMETHQLYESQQNLFTCDKCDKSFLKKAVFDRHVLTHVPEEERNFQCSMCDKRFASEYLRKQHASLTHSKKYAKICDMCGKLLRDSFSFIRHMAEHNGETPAKVKCDICGAELTNKYRLNRHKKMMHTEENQQEQICPYCSKISPNLNAHKHHVKYAHTLERKHACHMCDKKFRRPLELKEHLSTHTGEPLYTCPHCPRTFISSANMHKHRKLTHRKEWEEGKMKREAKALAGKQFLKSVIASQSETPYTGISIMEPVGNETVPNLTVMNF</sequence>
<keyword evidence="3" id="KW-0677">Repeat</keyword>
<keyword evidence="4 9" id="KW-0863">Zinc-finger</keyword>
<dbReference type="PANTHER" id="PTHR24388:SF54">
    <property type="entry name" value="PROTEIN ESCARGOT"/>
    <property type="match status" value="1"/>
</dbReference>
<feature type="domain" description="C2H2-type" evidence="11">
    <location>
        <begin position="511"/>
        <end position="539"/>
    </location>
</feature>
<evidence type="ECO:0000256" key="6">
    <source>
        <dbReference type="ARBA" id="ARBA00023125"/>
    </source>
</evidence>
<keyword evidence="7" id="KW-0539">Nucleus</keyword>
<keyword evidence="13" id="KW-1185">Reference proteome</keyword>
<dbReference type="EMBL" id="JRES01000349">
    <property type="protein sequence ID" value="KNC32009.1"/>
    <property type="molecule type" value="Genomic_DNA"/>
</dbReference>
<keyword evidence="6" id="KW-0238">DNA-binding</keyword>
<feature type="domain" description="C2H2-type" evidence="11">
    <location>
        <begin position="1041"/>
        <end position="1069"/>
    </location>
</feature>
<evidence type="ECO:0000256" key="5">
    <source>
        <dbReference type="ARBA" id="ARBA00022833"/>
    </source>
</evidence>
<dbReference type="InterPro" id="IPR013087">
    <property type="entry name" value="Znf_C2H2_type"/>
</dbReference>
<evidence type="ECO:0000256" key="2">
    <source>
        <dbReference type="ARBA" id="ARBA00022723"/>
    </source>
</evidence>
<feature type="domain" description="C2H2-type" evidence="11">
    <location>
        <begin position="336"/>
        <end position="363"/>
    </location>
</feature>
<accession>A0A0L0CKL5</accession>
<dbReference type="Gene3D" id="3.30.160.60">
    <property type="entry name" value="Classic Zinc Finger"/>
    <property type="match status" value="10"/>
</dbReference>
<keyword evidence="2" id="KW-0479">Metal-binding</keyword>
<dbReference type="GO" id="GO:0000981">
    <property type="term" value="F:DNA-binding transcription factor activity, RNA polymerase II-specific"/>
    <property type="evidence" value="ECO:0007669"/>
    <property type="project" value="TreeGrafter"/>
</dbReference>
<organism evidence="12 13">
    <name type="scientific">Lucilia cuprina</name>
    <name type="common">Green bottle fly</name>
    <name type="synonym">Australian sheep blowfly</name>
    <dbReference type="NCBI Taxonomy" id="7375"/>
    <lineage>
        <taxon>Eukaryota</taxon>
        <taxon>Metazoa</taxon>
        <taxon>Ecdysozoa</taxon>
        <taxon>Arthropoda</taxon>
        <taxon>Hexapoda</taxon>
        <taxon>Insecta</taxon>
        <taxon>Pterygota</taxon>
        <taxon>Neoptera</taxon>
        <taxon>Endopterygota</taxon>
        <taxon>Diptera</taxon>
        <taxon>Brachycera</taxon>
        <taxon>Muscomorpha</taxon>
        <taxon>Oestroidea</taxon>
        <taxon>Calliphoridae</taxon>
        <taxon>Luciliinae</taxon>
        <taxon>Lucilia</taxon>
    </lineage>
</organism>
<dbReference type="SUPFAM" id="SSF57667">
    <property type="entry name" value="beta-beta-alpha zinc fingers"/>
    <property type="match status" value="8"/>
</dbReference>
<feature type="domain" description="C2H2-type" evidence="11">
    <location>
        <begin position="952"/>
        <end position="979"/>
    </location>
</feature>
<evidence type="ECO:0000256" key="7">
    <source>
        <dbReference type="ARBA" id="ARBA00023242"/>
    </source>
</evidence>
<dbReference type="SMART" id="SM00868">
    <property type="entry name" value="zf-AD"/>
    <property type="match status" value="2"/>
</dbReference>
<evidence type="ECO:0000256" key="8">
    <source>
        <dbReference type="ARBA" id="ARBA00037948"/>
    </source>
</evidence>
<evidence type="ECO:0000256" key="9">
    <source>
        <dbReference type="PROSITE-ProRule" id="PRU00042"/>
    </source>
</evidence>
<dbReference type="Proteomes" id="UP000037069">
    <property type="component" value="Unassembled WGS sequence"/>
</dbReference>
<dbReference type="OMA" id="ERKHACH"/>
<dbReference type="SMART" id="SM00355">
    <property type="entry name" value="ZnF_C2H2"/>
    <property type="match status" value="20"/>
</dbReference>
<comment type="subcellular location">
    <subcellularLocation>
        <location evidence="1">Nucleus</location>
    </subcellularLocation>
</comment>
<feature type="domain" description="C2H2-type" evidence="11">
    <location>
        <begin position="304"/>
        <end position="331"/>
    </location>
</feature>
<dbReference type="InterPro" id="IPR036236">
    <property type="entry name" value="Znf_C2H2_sf"/>
</dbReference>
<feature type="domain" description="C2H2-type" evidence="11">
    <location>
        <begin position="395"/>
        <end position="422"/>
    </location>
</feature>
<proteinExistence type="inferred from homology"/>
<feature type="domain" description="C2H2-type" evidence="11">
    <location>
        <begin position="920"/>
        <end position="947"/>
    </location>
</feature>
<protein>
    <submittedName>
        <fullName evidence="12">Transcription factor grauzone</fullName>
    </submittedName>
</protein>
<dbReference type="PROSITE" id="PS00028">
    <property type="entry name" value="ZINC_FINGER_C2H2_1"/>
    <property type="match status" value="16"/>
</dbReference>
<evidence type="ECO:0000256" key="1">
    <source>
        <dbReference type="ARBA" id="ARBA00004123"/>
    </source>
</evidence>
<evidence type="ECO:0000313" key="12">
    <source>
        <dbReference type="EMBL" id="KNC32009.1"/>
    </source>
</evidence>
<dbReference type="GO" id="GO:0000978">
    <property type="term" value="F:RNA polymerase II cis-regulatory region sequence-specific DNA binding"/>
    <property type="evidence" value="ECO:0007669"/>
    <property type="project" value="TreeGrafter"/>
</dbReference>
<dbReference type="InterPro" id="IPR012934">
    <property type="entry name" value="Znf_AD"/>
</dbReference>
<evidence type="ECO:0000256" key="10">
    <source>
        <dbReference type="SAM" id="MobiDB-lite"/>
    </source>
</evidence>